<protein>
    <recommendedName>
        <fullName evidence="5">AMIN domain-containing protein</fullName>
    </recommendedName>
</protein>
<evidence type="ECO:0000313" key="3">
    <source>
        <dbReference type="EMBL" id="KAB1439019.1"/>
    </source>
</evidence>
<name>A0A6N6MZK2_9BACT</name>
<evidence type="ECO:0000256" key="1">
    <source>
        <dbReference type="SAM" id="MobiDB-lite"/>
    </source>
</evidence>
<dbReference type="EMBL" id="WAIE01000009">
    <property type="protein sequence ID" value="KAB1439019.1"/>
    <property type="molecule type" value="Genomic_DNA"/>
</dbReference>
<sequence>MKLSPVQVLSFCGASLLIAATFVLSSAPTPRAGQGRHMVRMPVDTRIIDLETLNAPNPQDNATISGAQPSVSATPKAGVSKPAPAAGSEKSAPKAVSDKPSTSSKPSPSAAAKKGAAQSKTVTGSITGLKVEQAEDGSLIVRLRADRDMGRVTYLRLGSPSRLVIDVRGRWTLRAGNVVRMQAGPYAHLVAGEHKDRLRLVLHSRDAGATVPVPGISVQGRDLAVTVPASAKP</sequence>
<evidence type="ECO:0000313" key="4">
    <source>
        <dbReference type="Proteomes" id="UP000438699"/>
    </source>
</evidence>
<organism evidence="3 4">
    <name type="scientific">Pseudodesulfovibrio senegalensis</name>
    <dbReference type="NCBI Taxonomy" id="1721087"/>
    <lineage>
        <taxon>Bacteria</taxon>
        <taxon>Pseudomonadati</taxon>
        <taxon>Thermodesulfobacteriota</taxon>
        <taxon>Desulfovibrionia</taxon>
        <taxon>Desulfovibrionales</taxon>
        <taxon>Desulfovibrionaceae</taxon>
    </lineage>
</organism>
<keyword evidence="2" id="KW-0732">Signal</keyword>
<comment type="caution">
    <text evidence="3">The sequence shown here is derived from an EMBL/GenBank/DDBJ whole genome shotgun (WGS) entry which is preliminary data.</text>
</comment>
<evidence type="ECO:0000256" key="2">
    <source>
        <dbReference type="SAM" id="SignalP"/>
    </source>
</evidence>
<dbReference type="OrthoDB" id="5457863at2"/>
<feature type="compositionally biased region" description="Polar residues" evidence="1">
    <location>
        <begin position="54"/>
        <end position="73"/>
    </location>
</feature>
<dbReference type="RefSeq" id="WP_151151989.1">
    <property type="nucleotide sequence ID" value="NZ_WAIE01000009.1"/>
</dbReference>
<keyword evidence="4" id="KW-1185">Reference proteome</keyword>
<gene>
    <name evidence="3" type="ORF">F8A88_14980</name>
</gene>
<dbReference type="AlphaFoldDB" id="A0A6N6MZK2"/>
<evidence type="ECO:0008006" key="5">
    <source>
        <dbReference type="Google" id="ProtNLM"/>
    </source>
</evidence>
<feature type="compositionally biased region" description="Low complexity" evidence="1">
    <location>
        <begin position="98"/>
        <end position="120"/>
    </location>
</feature>
<feature type="chain" id="PRO_5026907808" description="AMIN domain-containing protein" evidence="2">
    <location>
        <begin position="20"/>
        <end position="233"/>
    </location>
</feature>
<feature type="signal peptide" evidence="2">
    <location>
        <begin position="1"/>
        <end position="19"/>
    </location>
</feature>
<accession>A0A6N6MZK2</accession>
<feature type="region of interest" description="Disordered" evidence="1">
    <location>
        <begin position="54"/>
        <end position="123"/>
    </location>
</feature>
<proteinExistence type="predicted"/>
<reference evidence="3 4" key="1">
    <citation type="journal article" date="2017" name="Int. J. Syst. Evol. Microbiol.">
        <title>Desulfovibrio senegalensis sp. nov., a mesophilic sulfate reducer isolated from marine sediment.</title>
        <authorList>
            <person name="Thioye A."/>
            <person name="Gam Z.B.A."/>
            <person name="Mbengue M."/>
            <person name="Cayol J.L."/>
            <person name="Joseph-Bartoli M."/>
            <person name="Toure-Kane C."/>
            <person name="Labat M."/>
        </authorList>
    </citation>
    <scope>NUCLEOTIDE SEQUENCE [LARGE SCALE GENOMIC DNA]</scope>
    <source>
        <strain evidence="3 4">DSM 101509</strain>
    </source>
</reference>
<dbReference type="Proteomes" id="UP000438699">
    <property type="component" value="Unassembled WGS sequence"/>
</dbReference>